<name>A0A7G8LI64_9CAUD</name>
<dbReference type="RefSeq" id="YP_010014187.1">
    <property type="nucleotide sequence ID" value="NC_053516.1"/>
</dbReference>
<gene>
    <name evidence="2" type="primary">145</name>
    <name evidence="2" type="ORF">SEA_REINDEER_145</name>
</gene>
<sequence>MVGAPFGVLSTTTRQKGMKNMAFDRKITAYNVEPEEDGRGSTRPADHSAHAHR</sequence>
<evidence type="ECO:0000313" key="2">
    <source>
        <dbReference type="EMBL" id="QNJ56936.1"/>
    </source>
</evidence>
<dbReference type="Proteomes" id="UP000515841">
    <property type="component" value="Segment"/>
</dbReference>
<feature type="compositionally biased region" description="Basic and acidic residues" evidence="1">
    <location>
        <begin position="37"/>
        <end position="53"/>
    </location>
</feature>
<reference evidence="2 3" key="1">
    <citation type="submission" date="2020-06" db="EMBL/GenBank/DDBJ databases">
        <authorList>
            <person name="Spencer C.E."/>
            <person name="Frederick G.D."/>
            <person name="Baliraine F.N."/>
            <person name="Favela G."/>
            <person name="Farmer V."/>
            <person name="Galindo A."/>
            <person name="Garlena R.A."/>
            <person name="Russell D.A."/>
            <person name="Pope W.H."/>
            <person name="Jacobs-Sera D."/>
            <person name="Hatfull G.F."/>
        </authorList>
    </citation>
    <scope>NUCLEOTIDE SEQUENCE [LARGE SCALE GENOMIC DNA]</scope>
</reference>
<dbReference type="KEGG" id="vg:63210889"/>
<accession>A0A7G8LI64</accession>
<proteinExistence type="predicted"/>
<evidence type="ECO:0000313" key="3">
    <source>
        <dbReference type="Proteomes" id="UP000515841"/>
    </source>
</evidence>
<keyword evidence="3" id="KW-1185">Reference proteome</keyword>
<dbReference type="EMBL" id="MT658803">
    <property type="protein sequence ID" value="QNJ56936.1"/>
    <property type="molecule type" value="Genomic_DNA"/>
</dbReference>
<evidence type="ECO:0000256" key="1">
    <source>
        <dbReference type="SAM" id="MobiDB-lite"/>
    </source>
</evidence>
<organism evidence="2 3">
    <name type="scientific">Mycobacterium phage Reindeer</name>
    <dbReference type="NCBI Taxonomy" id="2762283"/>
    <lineage>
        <taxon>Viruses</taxon>
        <taxon>Duplodnaviria</taxon>
        <taxon>Heunggongvirae</taxon>
        <taxon>Uroviricota</taxon>
        <taxon>Caudoviricetes</taxon>
        <taxon>Vilmaviridae</taxon>
        <taxon>Mclasvirinae</taxon>
        <taxon>Bongovirus</taxon>
        <taxon>Bongovirus reindeer</taxon>
    </lineage>
</organism>
<feature type="region of interest" description="Disordered" evidence="1">
    <location>
        <begin position="31"/>
        <end position="53"/>
    </location>
</feature>
<dbReference type="GeneID" id="63210889"/>
<protein>
    <submittedName>
        <fullName evidence="2">Uncharacterized protein</fullName>
    </submittedName>
</protein>